<accession>A0ABT6VJM5</accession>
<dbReference type="RefSeq" id="WP_282721640.1">
    <property type="nucleotide sequence ID" value="NZ_JASCQO010000035.1"/>
</dbReference>
<gene>
    <name evidence="1" type="ORF">QLQ84_10250</name>
</gene>
<comment type="caution">
    <text evidence="1">The sequence shown here is derived from an EMBL/GenBank/DDBJ whole genome shotgun (WGS) entry which is preliminary data.</text>
</comment>
<evidence type="ECO:0008006" key="3">
    <source>
        <dbReference type="Google" id="ProtNLM"/>
    </source>
</evidence>
<keyword evidence="2" id="KW-1185">Reference proteome</keyword>
<protein>
    <recommendedName>
        <fullName evidence="3">BioF2-like acetyltransferase domain-containing protein</fullName>
    </recommendedName>
</protein>
<reference evidence="1 2" key="1">
    <citation type="submission" date="2023-04" db="EMBL/GenBank/DDBJ databases">
        <title>Halomonas strains isolated from rhizosphere soil.</title>
        <authorList>
            <person name="Xu L."/>
            <person name="Sun J.-Q."/>
        </authorList>
    </citation>
    <scope>NUCLEOTIDE SEQUENCE [LARGE SCALE GENOMIC DNA]</scope>
    <source>
        <strain evidence="1 2">LN1S58</strain>
    </source>
</reference>
<proteinExistence type="predicted"/>
<evidence type="ECO:0000313" key="2">
    <source>
        <dbReference type="Proteomes" id="UP001244242"/>
    </source>
</evidence>
<name>A0ABT6VJM5_9GAMM</name>
<organism evidence="1 2">
    <name type="scientific">Halomonas kalidii</name>
    <dbReference type="NCBI Taxonomy" id="3043293"/>
    <lineage>
        <taxon>Bacteria</taxon>
        <taxon>Pseudomonadati</taxon>
        <taxon>Pseudomonadota</taxon>
        <taxon>Gammaproteobacteria</taxon>
        <taxon>Oceanospirillales</taxon>
        <taxon>Halomonadaceae</taxon>
        <taxon>Halomonas</taxon>
    </lineage>
</organism>
<dbReference type="Proteomes" id="UP001244242">
    <property type="component" value="Unassembled WGS sequence"/>
</dbReference>
<sequence>MSQNNAYAGFLAAAGHQVVQMEGVDWYAYQGFMMPAYLPHAVPEITAAQARRLLKVARRPFVRWTQGFGSTEPGPWWFVIRRGPYSLQQCSANTRSKIRRGLKRLTVRRASLAEMREQGHAVCVKAAARYDNAGVSSVPHHDDLARRLEAAAAYPDVVEYYAAFQGERMVAFSENHLQTKAAFWENIWYEPESLCDYASYALTHAMLDDYLNARGFNYVTDGSRSIYHQTRVQHFFIDTFGFTHQFVRLHVAYAPVFGRLVGCAYPFRGRITERASARFPVLKKVGALLAQEDVRRSFRMAQ</sequence>
<dbReference type="EMBL" id="JASCQO010000035">
    <property type="protein sequence ID" value="MDI5934169.1"/>
    <property type="molecule type" value="Genomic_DNA"/>
</dbReference>
<evidence type="ECO:0000313" key="1">
    <source>
        <dbReference type="EMBL" id="MDI5934169.1"/>
    </source>
</evidence>
<dbReference type="InterPro" id="IPR016181">
    <property type="entry name" value="Acyl_CoA_acyltransferase"/>
</dbReference>
<dbReference type="SUPFAM" id="SSF55729">
    <property type="entry name" value="Acyl-CoA N-acyltransferases (Nat)"/>
    <property type="match status" value="1"/>
</dbReference>